<proteinExistence type="predicted"/>
<dbReference type="RefSeq" id="WP_117313061.1">
    <property type="nucleotide sequence ID" value="NZ_JBHRUJ010000017.1"/>
</dbReference>
<name>A0ABV7KSM1_PLAOK</name>
<dbReference type="Proteomes" id="UP001595625">
    <property type="component" value="Unassembled WGS sequence"/>
</dbReference>
<gene>
    <name evidence="1" type="ORF">ACFOEJ_14060</name>
</gene>
<keyword evidence="2" id="KW-1185">Reference proteome</keyword>
<sequence length="149" mass="16703">MTKTQFVKRITHPDYGELYQFYEVDGATLEETSLDPFEAGLLLMAEEEEVEVLPEILKISSRRGADASGYFAGEQFVVRKGSKFAASTSAKCPKNYVKLREKLVLEGLLIPLHNQLFLLEDYTFENPVIAMGTVIGGWCKGPHGWKGKK</sequence>
<reference evidence="2" key="1">
    <citation type="journal article" date="2019" name="Int. J. Syst. Evol. Microbiol.">
        <title>The Global Catalogue of Microorganisms (GCM) 10K type strain sequencing project: providing services to taxonomists for standard genome sequencing and annotation.</title>
        <authorList>
            <consortium name="The Broad Institute Genomics Platform"/>
            <consortium name="The Broad Institute Genome Sequencing Center for Infectious Disease"/>
            <person name="Wu L."/>
            <person name="Ma J."/>
        </authorList>
    </citation>
    <scope>NUCLEOTIDE SEQUENCE [LARGE SCALE GENOMIC DNA]</scope>
    <source>
        <strain evidence="2">CCM 320</strain>
    </source>
</reference>
<evidence type="ECO:0000313" key="2">
    <source>
        <dbReference type="Proteomes" id="UP001595625"/>
    </source>
</evidence>
<organism evidence="1 2">
    <name type="scientific">Planomicrobium okeanokoites</name>
    <name type="common">Planococcus okeanokoites</name>
    <name type="synonym">Flavobacterium okeanokoites</name>
    <dbReference type="NCBI Taxonomy" id="244"/>
    <lineage>
        <taxon>Bacteria</taxon>
        <taxon>Bacillati</taxon>
        <taxon>Bacillota</taxon>
        <taxon>Bacilli</taxon>
        <taxon>Bacillales</taxon>
        <taxon>Caryophanaceae</taxon>
        <taxon>Planomicrobium</taxon>
    </lineage>
</organism>
<comment type="caution">
    <text evidence="1">The sequence shown here is derived from an EMBL/GenBank/DDBJ whole genome shotgun (WGS) entry which is preliminary data.</text>
</comment>
<accession>A0ABV7KSM1</accession>
<protein>
    <submittedName>
        <fullName evidence="1">DUF4357 domain-containing protein</fullName>
    </submittedName>
</protein>
<dbReference type="EMBL" id="JBHRUJ010000017">
    <property type="protein sequence ID" value="MFC3212208.1"/>
    <property type="molecule type" value="Genomic_DNA"/>
</dbReference>
<evidence type="ECO:0000313" key="1">
    <source>
        <dbReference type="EMBL" id="MFC3212208.1"/>
    </source>
</evidence>